<feature type="compositionally biased region" description="Polar residues" evidence="10">
    <location>
        <begin position="75"/>
        <end position="88"/>
    </location>
</feature>
<dbReference type="OrthoDB" id="8938333at2759"/>
<accession>A0A3B3QJG7</accession>
<keyword evidence="11" id="KW-1133">Transmembrane helix</keyword>
<dbReference type="Gene3D" id="3.30.70.960">
    <property type="entry name" value="SEA domain"/>
    <property type="match status" value="1"/>
</dbReference>
<evidence type="ECO:0000313" key="15">
    <source>
        <dbReference type="Ensembl" id="ENSPKIP00000005695.1"/>
    </source>
</evidence>
<dbReference type="Pfam" id="PF01390">
    <property type="entry name" value="SEA"/>
    <property type="match status" value="1"/>
</dbReference>
<comment type="subcellular location">
    <subcellularLocation>
        <location evidence="1">Cell membrane</location>
    </subcellularLocation>
</comment>
<dbReference type="PROSITE" id="PS50026">
    <property type="entry name" value="EGF_3"/>
    <property type="match status" value="1"/>
</dbReference>
<keyword evidence="2" id="KW-1003">Cell membrane</keyword>
<protein>
    <submittedName>
        <fullName evidence="15">Protein HEG homolog 1-like</fullName>
    </submittedName>
</protein>
<keyword evidence="4 12" id="KW-0732">Signal</keyword>
<feature type="domain" description="EGF-like" evidence="14">
    <location>
        <begin position="617"/>
        <end position="655"/>
    </location>
</feature>
<evidence type="ECO:0000313" key="16">
    <source>
        <dbReference type="Proteomes" id="UP000261540"/>
    </source>
</evidence>
<organism evidence="15 16">
    <name type="scientific">Paramormyrops kingsleyae</name>
    <dbReference type="NCBI Taxonomy" id="1676925"/>
    <lineage>
        <taxon>Eukaryota</taxon>
        <taxon>Metazoa</taxon>
        <taxon>Chordata</taxon>
        <taxon>Craniata</taxon>
        <taxon>Vertebrata</taxon>
        <taxon>Euteleostomi</taxon>
        <taxon>Actinopterygii</taxon>
        <taxon>Neopterygii</taxon>
        <taxon>Teleostei</taxon>
        <taxon>Osteoglossocephala</taxon>
        <taxon>Osteoglossomorpha</taxon>
        <taxon>Osteoglossiformes</taxon>
        <taxon>Mormyridae</taxon>
        <taxon>Paramormyrops</taxon>
    </lineage>
</organism>
<proteinExistence type="predicted"/>
<evidence type="ECO:0000256" key="8">
    <source>
        <dbReference type="ARBA" id="ARBA00023180"/>
    </source>
</evidence>
<evidence type="ECO:0000256" key="7">
    <source>
        <dbReference type="ARBA" id="ARBA00023157"/>
    </source>
</evidence>
<feature type="region of interest" description="Disordered" evidence="10">
    <location>
        <begin position="409"/>
        <end position="431"/>
    </location>
</feature>
<feature type="transmembrane region" description="Helical" evidence="11">
    <location>
        <begin position="835"/>
        <end position="862"/>
    </location>
</feature>
<evidence type="ECO:0000256" key="10">
    <source>
        <dbReference type="SAM" id="MobiDB-lite"/>
    </source>
</evidence>
<dbReference type="AlphaFoldDB" id="A0A3B3QJG7"/>
<keyword evidence="8" id="KW-0325">Glycoprotein</keyword>
<dbReference type="CDD" id="cd00054">
    <property type="entry name" value="EGF_CA"/>
    <property type="match status" value="1"/>
</dbReference>
<evidence type="ECO:0000256" key="9">
    <source>
        <dbReference type="PROSITE-ProRule" id="PRU00076"/>
    </source>
</evidence>
<feature type="chain" id="PRO_5017315233" evidence="12">
    <location>
        <begin position="18"/>
        <end position="968"/>
    </location>
</feature>
<dbReference type="PROSITE" id="PS50024">
    <property type="entry name" value="SEA"/>
    <property type="match status" value="1"/>
</dbReference>
<feature type="domain" description="SEA" evidence="13">
    <location>
        <begin position="656"/>
        <end position="764"/>
    </location>
</feature>
<feature type="region of interest" description="Disordered" evidence="10">
    <location>
        <begin position="355"/>
        <end position="374"/>
    </location>
</feature>
<feature type="signal peptide" evidence="12">
    <location>
        <begin position="1"/>
        <end position="17"/>
    </location>
</feature>
<dbReference type="GO" id="GO:0005886">
    <property type="term" value="C:plasma membrane"/>
    <property type="evidence" value="ECO:0007669"/>
    <property type="project" value="UniProtKB-SubCell"/>
</dbReference>
<keyword evidence="5" id="KW-0677">Repeat</keyword>
<feature type="region of interest" description="Disordered" evidence="10">
    <location>
        <begin position="206"/>
        <end position="234"/>
    </location>
</feature>
<dbReference type="Proteomes" id="UP000261540">
    <property type="component" value="Unplaced"/>
</dbReference>
<evidence type="ECO:0000259" key="14">
    <source>
        <dbReference type="PROSITE" id="PS50026"/>
    </source>
</evidence>
<dbReference type="InterPro" id="IPR000742">
    <property type="entry name" value="EGF"/>
</dbReference>
<dbReference type="GeneTree" id="ENSGT00710000106813"/>
<dbReference type="SUPFAM" id="SSF82671">
    <property type="entry name" value="SEA domain"/>
    <property type="match status" value="1"/>
</dbReference>
<reference evidence="15" key="1">
    <citation type="submission" date="2025-08" db="UniProtKB">
        <authorList>
            <consortium name="Ensembl"/>
        </authorList>
    </citation>
    <scope>IDENTIFICATION</scope>
</reference>
<dbReference type="InterPro" id="IPR000082">
    <property type="entry name" value="SEA_dom"/>
</dbReference>
<sequence length="968" mass="102165">MFSRLLTITWFIITIASAPMTADINTAISVTDPAESTVLPGTLGPPTSDTAQVSVDSVTAGYGTTETGLTDGYSPVSSSTLTETHSASPLTNSNWVSMDVITESEHNSLASSISPGSTSSSPVSSTVWVPMDVVTTAVYGPVVSATSPENNATIIESTSEYVAIETTTVRISTTSPVTPGFDLNTSTPKDMASSVTVEQITDPTHDHLVSSTSSENDTVPTKTPKSVTTDPELSTGFFSASTSESNFSNPVTNHVTMETATAHISIAPSTPKETYSTTLTNTALNSMETITVSPHKTVSPEMNSDGYGRTTFQTTMEAVTRSTNTAGVSLTKNESTTSYQVTIVNVTSTIYNPGVSQTSQEDDHSTTQVTQHEATTLVHNRTSSTSPENHYDTSVATSHHITMKTTVDMPTSTSTSLENYSTIPESTPNNNLTAFPTSENYFSTPASNYTAYIPVASSVTPAAGSSTPVGTSTETVTTSVYNPTKSTTSPTDSDTTFPQGPATTQGLESTSVTESPGQGTSEMSANQSMSTPVDQTSMAMTEISVTTVAGPTGSLADATSTMATVMSDQSTSSTFPTTTMSVPITNTGVPEQSSSSPIVPVTGSTTAPATTRLPVRPGGFCPSNPCPFNSVCLELITSFSCLCLAGSYFSGGLCIQARVFPGTLHIKTLEFQSEMSNRSSQAFQEMAAKISQELGDALTDQPGYVKTIVQELREGSVVASVDNIFKLGSNATKQSTISAIHAAIQDCAGNCGILTMAHFNATDLCKQEPAPCDLQTTNCVFQDNGTAKCICKEGYIPSLYSNTSCAACLSGERSENGKCVPCPFGYGGFNCHDSYLLAMVVISCVLGSLLLILLLAFISYCLRRSPPKSSYNSPYLSDEMSSVWPQQDVTNIPRASSIWDPTQIEMMETANADSELGSKLHGNGATESCSVVPEDMRTFKGKNSSRYSYLIQGHQNPYFIADEMKITT</sequence>
<name>A0A3B3QJG7_9TELE</name>
<keyword evidence="11" id="KW-0812">Transmembrane</keyword>
<dbReference type="InterPro" id="IPR036364">
    <property type="entry name" value="SEA_dom_sf"/>
</dbReference>
<keyword evidence="16" id="KW-1185">Reference proteome</keyword>
<dbReference type="PANTHER" id="PTHR24037:SF7">
    <property type="entry name" value="FLOCCULATION PROTEIN FLO11 ISOFORM X1-RELATED"/>
    <property type="match status" value="1"/>
</dbReference>
<evidence type="ECO:0000256" key="5">
    <source>
        <dbReference type="ARBA" id="ARBA00022737"/>
    </source>
</evidence>
<evidence type="ECO:0000256" key="11">
    <source>
        <dbReference type="SAM" id="Phobius"/>
    </source>
</evidence>
<dbReference type="Ensembl" id="ENSPKIT00000029703.1">
    <property type="protein sequence ID" value="ENSPKIP00000005695.1"/>
    <property type="gene ID" value="ENSPKIG00000022270.1"/>
</dbReference>
<feature type="compositionally biased region" description="Low complexity" evidence="10">
    <location>
        <begin position="465"/>
        <end position="496"/>
    </location>
</feature>
<keyword evidence="6 11" id="KW-0472">Membrane</keyword>
<evidence type="ECO:0000259" key="13">
    <source>
        <dbReference type="PROSITE" id="PS50024"/>
    </source>
</evidence>
<evidence type="ECO:0000256" key="6">
    <source>
        <dbReference type="ARBA" id="ARBA00023136"/>
    </source>
</evidence>
<keyword evidence="7" id="KW-1015">Disulfide bond</keyword>
<evidence type="ECO:0000256" key="12">
    <source>
        <dbReference type="SAM" id="SignalP"/>
    </source>
</evidence>
<keyword evidence="3 9" id="KW-0245">EGF-like domain</keyword>
<feature type="region of interest" description="Disordered" evidence="10">
    <location>
        <begin position="64"/>
        <end position="88"/>
    </location>
</feature>
<dbReference type="KEGG" id="pki:111855922"/>
<evidence type="ECO:0000256" key="2">
    <source>
        <dbReference type="ARBA" id="ARBA00022475"/>
    </source>
</evidence>
<evidence type="ECO:0000256" key="1">
    <source>
        <dbReference type="ARBA" id="ARBA00004236"/>
    </source>
</evidence>
<reference evidence="15" key="2">
    <citation type="submission" date="2025-09" db="UniProtKB">
        <authorList>
            <consortium name="Ensembl"/>
        </authorList>
    </citation>
    <scope>IDENTIFICATION</scope>
</reference>
<evidence type="ECO:0000256" key="4">
    <source>
        <dbReference type="ARBA" id="ARBA00022729"/>
    </source>
</evidence>
<feature type="compositionally biased region" description="Polar residues" evidence="10">
    <location>
        <begin position="497"/>
        <end position="528"/>
    </location>
</feature>
<dbReference type="SMART" id="SM00181">
    <property type="entry name" value="EGF"/>
    <property type="match status" value="2"/>
</dbReference>
<evidence type="ECO:0000256" key="3">
    <source>
        <dbReference type="ARBA" id="ARBA00022536"/>
    </source>
</evidence>
<comment type="caution">
    <text evidence="9">Lacks conserved residue(s) required for the propagation of feature annotation.</text>
</comment>
<dbReference type="STRING" id="1676925.ENSPKIP00000005695"/>
<dbReference type="PANTHER" id="PTHR24037">
    <property type="entry name" value="HEART DEVELOPMENT PROTEIN WITH EGF-LIKE DOMAINS 1"/>
    <property type="match status" value="1"/>
</dbReference>
<feature type="compositionally biased region" description="Low complexity" evidence="10">
    <location>
        <begin position="217"/>
        <end position="230"/>
    </location>
</feature>
<feature type="region of interest" description="Disordered" evidence="10">
    <location>
        <begin position="461"/>
        <end position="528"/>
    </location>
</feature>